<dbReference type="InterPro" id="IPR035965">
    <property type="entry name" value="PAS-like_dom_sf"/>
</dbReference>
<dbReference type="CDD" id="cd00130">
    <property type="entry name" value="PAS"/>
    <property type="match status" value="1"/>
</dbReference>
<reference evidence="3" key="1">
    <citation type="submission" date="2020-01" db="EMBL/GenBank/DDBJ databases">
        <title>Muricauda ochracea sp. nov., isolated from a tidal flat of Garorim bay in Korea.</title>
        <authorList>
            <person name="Kim D."/>
            <person name="Yoo Y."/>
            <person name="Kim J.-J."/>
        </authorList>
    </citation>
    <scope>NUCLEOTIDE SEQUENCE</scope>
    <source>
        <strain evidence="3">JGD-17</strain>
    </source>
</reference>
<name>A0A964WXH2_9FLAO</name>
<organism evidence="3 4">
    <name type="scientific">Flagellimonas ochracea</name>
    <dbReference type="NCBI Taxonomy" id="2696472"/>
    <lineage>
        <taxon>Bacteria</taxon>
        <taxon>Pseudomonadati</taxon>
        <taxon>Bacteroidota</taxon>
        <taxon>Flavobacteriia</taxon>
        <taxon>Flavobacteriales</taxon>
        <taxon>Flavobacteriaceae</taxon>
        <taxon>Flagellimonas</taxon>
    </lineage>
</organism>
<dbReference type="NCBIfam" id="TIGR00229">
    <property type="entry name" value="sensory_box"/>
    <property type="match status" value="1"/>
</dbReference>
<dbReference type="InterPro" id="IPR000014">
    <property type="entry name" value="PAS"/>
</dbReference>
<dbReference type="Proteomes" id="UP000667650">
    <property type="component" value="Unassembled WGS sequence"/>
</dbReference>
<dbReference type="SUPFAM" id="SSF55785">
    <property type="entry name" value="PYP-like sensor domain (PAS domain)"/>
    <property type="match status" value="1"/>
</dbReference>
<evidence type="ECO:0000313" key="3">
    <source>
        <dbReference type="EMBL" id="NAY91808.1"/>
    </source>
</evidence>
<dbReference type="InterPro" id="IPR000700">
    <property type="entry name" value="PAS-assoc_C"/>
</dbReference>
<dbReference type="EMBL" id="JAAABI010000002">
    <property type="protein sequence ID" value="NAY91808.1"/>
    <property type="molecule type" value="Genomic_DNA"/>
</dbReference>
<feature type="domain" description="PAC" evidence="2">
    <location>
        <begin position="130"/>
        <end position="173"/>
    </location>
</feature>
<protein>
    <submittedName>
        <fullName evidence="3">PAS domain-containing protein</fullName>
    </submittedName>
</protein>
<dbReference type="AlphaFoldDB" id="A0A964WXH2"/>
<gene>
    <name evidence="3" type="ORF">GTQ34_07760</name>
</gene>
<accession>A0A964WXH2</accession>
<keyword evidence="4" id="KW-1185">Reference proteome</keyword>
<dbReference type="RefSeq" id="WP_166523209.1">
    <property type="nucleotide sequence ID" value="NZ_JAAABI010000002.1"/>
</dbReference>
<proteinExistence type="predicted"/>
<dbReference type="Gene3D" id="3.30.450.20">
    <property type="entry name" value="PAS domain"/>
    <property type="match status" value="1"/>
</dbReference>
<dbReference type="PROSITE" id="PS50112">
    <property type="entry name" value="PAS"/>
    <property type="match status" value="1"/>
</dbReference>
<dbReference type="Pfam" id="PF13426">
    <property type="entry name" value="PAS_9"/>
    <property type="match status" value="1"/>
</dbReference>
<dbReference type="PROSITE" id="PS50113">
    <property type="entry name" value="PAC"/>
    <property type="match status" value="1"/>
</dbReference>
<evidence type="ECO:0000259" key="1">
    <source>
        <dbReference type="PROSITE" id="PS50112"/>
    </source>
</evidence>
<sequence>MEKIRFYEEAVNHFHGKRSFSALPICSVEFYAQRFNRVCENLHDTKNLNHLANSGNWQGDIPFQEEILDKEHVVVVTDENLNIVYATQNMRLMNGYRPQEVIGKTPKLFQGKDTCKETSKKVSKAVKSLSPFEVVLTNYSKDGAPYKCWIKGAPVYNKSGKVVNFIAFEKKVA</sequence>
<comment type="caution">
    <text evidence="3">The sequence shown here is derived from an EMBL/GenBank/DDBJ whole genome shotgun (WGS) entry which is preliminary data.</text>
</comment>
<evidence type="ECO:0000259" key="2">
    <source>
        <dbReference type="PROSITE" id="PS50113"/>
    </source>
</evidence>
<evidence type="ECO:0000313" key="4">
    <source>
        <dbReference type="Proteomes" id="UP000667650"/>
    </source>
</evidence>
<feature type="domain" description="PAS" evidence="1">
    <location>
        <begin position="74"/>
        <end position="105"/>
    </location>
</feature>